<organism evidence="1 2">
    <name type="scientific">Nelumbo nucifera</name>
    <name type="common">Sacred lotus</name>
    <dbReference type="NCBI Taxonomy" id="4432"/>
    <lineage>
        <taxon>Eukaryota</taxon>
        <taxon>Viridiplantae</taxon>
        <taxon>Streptophyta</taxon>
        <taxon>Embryophyta</taxon>
        <taxon>Tracheophyta</taxon>
        <taxon>Spermatophyta</taxon>
        <taxon>Magnoliopsida</taxon>
        <taxon>Proteales</taxon>
        <taxon>Nelumbonaceae</taxon>
        <taxon>Nelumbo</taxon>
    </lineage>
</organism>
<sequence length="32" mass="3724">MKENWIKQMKKGTSISIVETRKELGGGMKWKT</sequence>
<reference evidence="1 2" key="1">
    <citation type="journal article" date="2020" name="Mol. Biol. Evol.">
        <title>Distinct Expression and Methylation Patterns for Genes with Different Fates following a Single Whole-Genome Duplication in Flowering Plants.</title>
        <authorList>
            <person name="Shi T."/>
            <person name="Rahmani R.S."/>
            <person name="Gugger P.F."/>
            <person name="Wang M."/>
            <person name="Li H."/>
            <person name="Zhang Y."/>
            <person name="Li Z."/>
            <person name="Wang Q."/>
            <person name="Van de Peer Y."/>
            <person name="Marchal K."/>
            <person name="Chen J."/>
        </authorList>
    </citation>
    <scope>NUCLEOTIDE SEQUENCE [LARGE SCALE GENOMIC DNA]</scope>
    <source>
        <tissue evidence="1">Leaf</tissue>
    </source>
</reference>
<proteinExistence type="predicted"/>
<gene>
    <name evidence="1" type="ORF">HUJ06_008357</name>
</gene>
<evidence type="ECO:0000313" key="1">
    <source>
        <dbReference type="EMBL" id="DAD37716.1"/>
    </source>
</evidence>
<protein>
    <submittedName>
        <fullName evidence="1">Uncharacterized protein</fullName>
    </submittedName>
</protein>
<accession>A0A822Z406</accession>
<dbReference type="EMBL" id="DUZY01000004">
    <property type="protein sequence ID" value="DAD37716.1"/>
    <property type="molecule type" value="Genomic_DNA"/>
</dbReference>
<name>A0A822Z406_NELNU</name>
<dbReference type="AlphaFoldDB" id="A0A822Z406"/>
<dbReference type="Proteomes" id="UP000607653">
    <property type="component" value="Unassembled WGS sequence"/>
</dbReference>
<keyword evidence="2" id="KW-1185">Reference proteome</keyword>
<comment type="caution">
    <text evidence="1">The sequence shown here is derived from an EMBL/GenBank/DDBJ whole genome shotgun (WGS) entry which is preliminary data.</text>
</comment>
<evidence type="ECO:0000313" key="2">
    <source>
        <dbReference type="Proteomes" id="UP000607653"/>
    </source>
</evidence>